<dbReference type="PANTHER" id="PTHR22847">
    <property type="entry name" value="WD40 REPEAT PROTEIN"/>
    <property type="match status" value="1"/>
</dbReference>
<sequence length="384" mass="41940">MALRTSGDDAPEPKRSLSLNRFSIEDKVALAALNAGRGKNGCRSKRSTDGATKGLRQRCGDIREFKQTSCIGHSSRVKCLAIAPGERECASCGSCDVIVEYQSLTTSSHLGSFVKHEDALLHAVFSPCGNFLATTSRDNTLVLWDVATQAAMLTFEHSKVVICCAFSPSSKFIATGCQDTTCRVWRCDGVELATHAGHTRIPLALCFSPDEQYVVSASADKTLQIWSAAEGKTECFMAGHEGIILACNYNAAGDRIVSNDERSVNVWSAPEGELLQTFVADRFIKLRRLPPEKRLIWTLSCLAPKTFPRHIVVASNNRMVFVIDMESGEEVLSVDTKAPVYCLAPGHRSLVAYGDSFGNVYFLKLEAFDEEEPLDDRPGGADWA</sequence>
<dbReference type="InterPro" id="IPR020472">
    <property type="entry name" value="WD40_PAC1"/>
</dbReference>
<evidence type="ECO:0000256" key="4">
    <source>
        <dbReference type="ARBA" id="ARBA00023274"/>
    </source>
</evidence>
<dbReference type="Gene3D" id="2.130.10.10">
    <property type="entry name" value="YVTN repeat-like/Quinoprotein amine dehydrogenase"/>
    <property type="match status" value="2"/>
</dbReference>
<dbReference type="PRINTS" id="PR00320">
    <property type="entry name" value="GPROTEINBRPT"/>
</dbReference>
<dbReference type="InterPro" id="IPR015943">
    <property type="entry name" value="WD40/YVTN_repeat-like_dom_sf"/>
</dbReference>
<organism evidence="6">
    <name type="scientific">Neobodo designis</name>
    <name type="common">Flagellated protozoan</name>
    <name type="synonym">Bodo designis</name>
    <dbReference type="NCBI Taxonomy" id="312471"/>
    <lineage>
        <taxon>Eukaryota</taxon>
        <taxon>Discoba</taxon>
        <taxon>Euglenozoa</taxon>
        <taxon>Kinetoplastea</taxon>
        <taxon>Metakinetoplastina</taxon>
        <taxon>Neobodonida</taxon>
        <taxon>Neobodo</taxon>
    </lineage>
</organism>
<dbReference type="GO" id="GO:1990904">
    <property type="term" value="C:ribonucleoprotein complex"/>
    <property type="evidence" value="ECO:0007669"/>
    <property type="project" value="UniProtKB-KW"/>
</dbReference>
<evidence type="ECO:0000313" key="6">
    <source>
        <dbReference type="EMBL" id="CAD9116373.1"/>
    </source>
</evidence>
<feature type="repeat" description="WD" evidence="5">
    <location>
        <begin position="195"/>
        <end position="227"/>
    </location>
</feature>
<dbReference type="InterPro" id="IPR001680">
    <property type="entry name" value="WD40_rpt"/>
</dbReference>
<dbReference type="InterPro" id="IPR019775">
    <property type="entry name" value="WD40_repeat_CS"/>
</dbReference>
<dbReference type="AlphaFoldDB" id="A0A7S1Q3P6"/>
<keyword evidence="1 5" id="KW-0853">WD repeat</keyword>
<name>A0A7S1Q3P6_NEODS</name>
<dbReference type="SUPFAM" id="SSF50978">
    <property type="entry name" value="WD40 repeat-like"/>
    <property type="match status" value="1"/>
</dbReference>
<evidence type="ECO:0000256" key="5">
    <source>
        <dbReference type="PROSITE-ProRule" id="PRU00221"/>
    </source>
</evidence>
<dbReference type="Pfam" id="PF00400">
    <property type="entry name" value="WD40"/>
    <property type="match status" value="4"/>
</dbReference>
<evidence type="ECO:0008006" key="7">
    <source>
        <dbReference type="Google" id="ProtNLM"/>
    </source>
</evidence>
<evidence type="ECO:0000256" key="2">
    <source>
        <dbReference type="ARBA" id="ARBA00022737"/>
    </source>
</evidence>
<dbReference type="SMART" id="SM00320">
    <property type="entry name" value="WD40"/>
    <property type="match status" value="5"/>
</dbReference>
<accession>A0A7S1Q3P6</accession>
<feature type="repeat" description="WD" evidence="5">
    <location>
        <begin position="154"/>
        <end position="185"/>
    </location>
</feature>
<dbReference type="EMBL" id="HBGF01022604">
    <property type="protein sequence ID" value="CAD9116373.1"/>
    <property type="molecule type" value="Transcribed_RNA"/>
</dbReference>
<evidence type="ECO:0000256" key="3">
    <source>
        <dbReference type="ARBA" id="ARBA00022980"/>
    </source>
</evidence>
<proteinExistence type="predicted"/>
<gene>
    <name evidence="6" type="ORF">NDES1114_LOCUS14921</name>
</gene>
<dbReference type="GO" id="GO:1990234">
    <property type="term" value="C:transferase complex"/>
    <property type="evidence" value="ECO:0007669"/>
    <property type="project" value="UniProtKB-ARBA"/>
</dbReference>
<dbReference type="InterPro" id="IPR036322">
    <property type="entry name" value="WD40_repeat_dom_sf"/>
</dbReference>
<dbReference type="PROSITE" id="PS50294">
    <property type="entry name" value="WD_REPEATS_REGION"/>
    <property type="match status" value="3"/>
</dbReference>
<protein>
    <recommendedName>
        <fullName evidence="7">Guanine nucleotide-binding protein subunit beta-like protein</fullName>
    </recommendedName>
</protein>
<keyword evidence="4" id="KW-0687">Ribonucleoprotein</keyword>
<evidence type="ECO:0000256" key="1">
    <source>
        <dbReference type="ARBA" id="ARBA00022574"/>
    </source>
</evidence>
<dbReference type="PROSITE" id="PS50082">
    <property type="entry name" value="WD_REPEATS_2"/>
    <property type="match status" value="3"/>
</dbReference>
<dbReference type="PROSITE" id="PS00678">
    <property type="entry name" value="WD_REPEATS_1"/>
    <property type="match status" value="1"/>
</dbReference>
<reference evidence="6" key="1">
    <citation type="submission" date="2021-01" db="EMBL/GenBank/DDBJ databases">
        <authorList>
            <person name="Corre E."/>
            <person name="Pelletier E."/>
            <person name="Niang G."/>
            <person name="Scheremetjew M."/>
            <person name="Finn R."/>
            <person name="Kale V."/>
            <person name="Holt S."/>
            <person name="Cochrane G."/>
            <person name="Meng A."/>
            <person name="Brown T."/>
            <person name="Cohen L."/>
        </authorList>
    </citation>
    <scope>NUCLEOTIDE SEQUENCE</scope>
    <source>
        <strain evidence="6">CCAP 1951/1</strain>
    </source>
</reference>
<keyword evidence="2" id="KW-0677">Repeat</keyword>
<feature type="repeat" description="WD" evidence="5">
    <location>
        <begin position="113"/>
        <end position="154"/>
    </location>
</feature>
<dbReference type="PANTHER" id="PTHR22847:SF637">
    <property type="entry name" value="WD REPEAT DOMAIN 5B"/>
    <property type="match status" value="1"/>
</dbReference>
<dbReference type="GO" id="GO:0005840">
    <property type="term" value="C:ribosome"/>
    <property type="evidence" value="ECO:0007669"/>
    <property type="project" value="UniProtKB-KW"/>
</dbReference>
<keyword evidence="3" id="KW-0689">Ribosomal protein</keyword>